<feature type="domain" description="Glycosyl hydrolase family 13 catalytic" evidence="5">
    <location>
        <begin position="18"/>
        <end position="435"/>
    </location>
</feature>
<dbReference type="AlphaFoldDB" id="A0ABD5RXX7"/>
<evidence type="ECO:0000256" key="2">
    <source>
        <dbReference type="ARBA" id="ARBA00022801"/>
    </source>
</evidence>
<feature type="compositionally biased region" description="Low complexity" evidence="4">
    <location>
        <begin position="535"/>
        <end position="550"/>
    </location>
</feature>
<evidence type="ECO:0000313" key="6">
    <source>
        <dbReference type="EMBL" id="MFC6723867.1"/>
    </source>
</evidence>
<dbReference type="CDD" id="cd11333">
    <property type="entry name" value="AmyAc_SI_OligoGlu_DGase"/>
    <property type="match status" value="1"/>
</dbReference>
<dbReference type="Gene3D" id="3.90.400.10">
    <property type="entry name" value="Oligo-1,6-glucosidase, Domain 2"/>
    <property type="match status" value="1"/>
</dbReference>
<feature type="compositionally biased region" description="Gly residues" evidence="4">
    <location>
        <begin position="558"/>
        <end position="567"/>
    </location>
</feature>
<dbReference type="EMBL" id="JBHSWU010000060">
    <property type="protein sequence ID" value="MFC6723867.1"/>
    <property type="molecule type" value="Genomic_DNA"/>
</dbReference>
<dbReference type="Proteomes" id="UP001596328">
    <property type="component" value="Unassembled WGS sequence"/>
</dbReference>
<keyword evidence="2 6" id="KW-0378">Hydrolase</keyword>
<name>A0ABD5RXX7_9EURY</name>
<dbReference type="InterPro" id="IPR017853">
    <property type="entry name" value="GH"/>
</dbReference>
<keyword evidence="7" id="KW-1185">Reference proteome</keyword>
<comment type="caution">
    <text evidence="6">The sequence shown here is derived from an EMBL/GenBank/DDBJ whole genome shotgun (WGS) entry which is preliminary data.</text>
</comment>
<proteinExistence type="inferred from homology"/>
<dbReference type="NCBIfam" id="NF008183">
    <property type="entry name" value="PRK10933.1"/>
    <property type="match status" value="1"/>
</dbReference>
<dbReference type="FunFam" id="3.20.20.80:FF:000064">
    <property type="entry name" value="Oligo-1,6-glucosidase"/>
    <property type="match status" value="2"/>
</dbReference>
<reference evidence="6 7" key="1">
    <citation type="journal article" date="2019" name="Int. J. Syst. Evol. Microbiol.">
        <title>The Global Catalogue of Microorganisms (GCM) 10K type strain sequencing project: providing services to taxonomists for standard genome sequencing and annotation.</title>
        <authorList>
            <consortium name="The Broad Institute Genomics Platform"/>
            <consortium name="The Broad Institute Genome Sequencing Center for Infectious Disease"/>
            <person name="Wu L."/>
            <person name="Ma J."/>
        </authorList>
    </citation>
    <scope>NUCLEOTIDE SEQUENCE [LARGE SCALE GENOMIC DNA]</scope>
    <source>
        <strain evidence="6 7">NBRC 111368</strain>
    </source>
</reference>
<keyword evidence="3 6" id="KW-0326">Glycosidase</keyword>
<comment type="similarity">
    <text evidence="1">Belongs to the glycosyl hydrolase 13 family.</text>
</comment>
<evidence type="ECO:0000256" key="3">
    <source>
        <dbReference type="ARBA" id="ARBA00023295"/>
    </source>
</evidence>
<dbReference type="PANTHER" id="PTHR10357">
    <property type="entry name" value="ALPHA-AMYLASE FAMILY MEMBER"/>
    <property type="match status" value="1"/>
</dbReference>
<organism evidence="6 7">
    <name type="scientific">Halobium palmae</name>
    <dbReference type="NCBI Taxonomy" id="1776492"/>
    <lineage>
        <taxon>Archaea</taxon>
        <taxon>Methanobacteriati</taxon>
        <taxon>Methanobacteriota</taxon>
        <taxon>Stenosarchaea group</taxon>
        <taxon>Halobacteria</taxon>
        <taxon>Halobacteriales</taxon>
        <taxon>Haloferacaceae</taxon>
        <taxon>Halobium</taxon>
    </lineage>
</organism>
<dbReference type="InterPro" id="IPR006047">
    <property type="entry name" value="GH13_cat_dom"/>
</dbReference>
<accession>A0ABD5RXX7</accession>
<gene>
    <name evidence="6" type="ORF">ACFQE1_05640</name>
</gene>
<dbReference type="Pfam" id="PF00128">
    <property type="entry name" value="Alpha-amylase"/>
    <property type="match status" value="1"/>
</dbReference>
<dbReference type="GO" id="GO:0004558">
    <property type="term" value="F:alpha-1,4-glucosidase activity"/>
    <property type="evidence" value="ECO:0007669"/>
    <property type="project" value="UniProtKB-EC"/>
</dbReference>
<dbReference type="EC" id="3.2.1.20" evidence="6"/>
<protein>
    <submittedName>
        <fullName evidence="6">Alpha-glucosidase</fullName>
        <ecNumber evidence="6">3.2.1.20</ecNumber>
    </submittedName>
</protein>
<dbReference type="InterPro" id="IPR045857">
    <property type="entry name" value="O16G_dom_2"/>
</dbReference>
<dbReference type="Gene3D" id="2.60.40.1180">
    <property type="entry name" value="Golgi alpha-mannosidase II"/>
    <property type="match status" value="1"/>
</dbReference>
<dbReference type="SMART" id="SM00642">
    <property type="entry name" value="Aamy"/>
    <property type="match status" value="1"/>
</dbReference>
<dbReference type="SUPFAM" id="SSF51011">
    <property type="entry name" value="Glycosyl hydrolase domain"/>
    <property type="match status" value="1"/>
</dbReference>
<sequence length="629" mass="71784">MSEPRIDREWWKEAVVYQIYPRSFNDSDGDGIGDIPGIVEKLDYLDYLGVDVVWLNPVYESPEADNGYDVSDYRAVMDKFGTMADWEELLAGLHDRDMKLIMDLVVNHTSDEHEWFVNAREDPDSEYRDYYVWREGEAVEAAGTGGAVGQRPPNDWESFFGGPAWTYDEGSGEWYLHLFHEKQPDLNWDNPEVRTEIFEMMEFWLEKGIDGFRMDVINVLSKPEGLPEGEDDDAIVRGAEQFVNGPRIHEFLGEMYDRVLSNYDVMTVGEMVDLSVDEAKRFIGPHGDGMSMAFNFDHMRLDFGHHGRWDQGDWSVKELKRTLSHWQHGLEEEGWNSVYMGNHDEPRMVSRFGHDGQFRRESAKLLATVLMTLQGTTYVYQGDEIGMTNYPFSSLDEVRDVDTIRNVEVARQQGRFADEEEMLELVRHRSRDNARTPMQWTADDEAGFTDGTPWIPVNPNHTRINVDAERGDPESVLEYYRRVIDLRHEHDVLVYGRYTLHLPDHDCLWVFERELESSGEEGNDERKAGGDLDVDTGGADVDADPAGSADLDGEDGGTDVGGDDGQGGDAERVLVVLNFSDTPTRFRPPASISGLAVDLLVSNYDDVDAGEIREEDLRPYEARVLEVRQ</sequence>
<evidence type="ECO:0000259" key="5">
    <source>
        <dbReference type="SMART" id="SM00642"/>
    </source>
</evidence>
<dbReference type="Gene3D" id="3.20.20.80">
    <property type="entry name" value="Glycosidases"/>
    <property type="match status" value="1"/>
</dbReference>
<dbReference type="FunFam" id="3.90.400.10:FF:000002">
    <property type="entry name" value="Sucrose isomerase"/>
    <property type="match status" value="1"/>
</dbReference>
<evidence type="ECO:0000256" key="4">
    <source>
        <dbReference type="SAM" id="MobiDB-lite"/>
    </source>
</evidence>
<feature type="region of interest" description="Disordered" evidence="4">
    <location>
        <begin position="518"/>
        <end position="567"/>
    </location>
</feature>
<evidence type="ECO:0000313" key="7">
    <source>
        <dbReference type="Proteomes" id="UP001596328"/>
    </source>
</evidence>
<dbReference type="PANTHER" id="PTHR10357:SF184">
    <property type="entry name" value="OLIGO-1,6-GLUCOSIDASE 1"/>
    <property type="match status" value="1"/>
</dbReference>
<evidence type="ECO:0000256" key="1">
    <source>
        <dbReference type="ARBA" id="ARBA00008061"/>
    </source>
</evidence>
<dbReference type="SUPFAM" id="SSF51445">
    <property type="entry name" value="(Trans)glycosidases"/>
    <property type="match status" value="1"/>
</dbReference>
<dbReference type="InterPro" id="IPR013780">
    <property type="entry name" value="Glyco_hydro_b"/>
</dbReference>